<feature type="region of interest" description="Disordered" evidence="1">
    <location>
        <begin position="255"/>
        <end position="344"/>
    </location>
</feature>
<gene>
    <name evidence="4" type="ORF">GCM10009654_55260</name>
</gene>
<dbReference type="RefSeq" id="WP_344282269.1">
    <property type="nucleotide sequence ID" value="NZ_BAAAKV010000062.1"/>
</dbReference>
<feature type="region of interest" description="Disordered" evidence="1">
    <location>
        <begin position="47"/>
        <end position="86"/>
    </location>
</feature>
<evidence type="ECO:0000313" key="5">
    <source>
        <dbReference type="Proteomes" id="UP001501371"/>
    </source>
</evidence>
<keyword evidence="5" id="KW-1185">Reference proteome</keyword>
<feature type="chain" id="PRO_5045823594" description="DUF6777 domain-containing protein" evidence="2">
    <location>
        <begin position="24"/>
        <end position="344"/>
    </location>
</feature>
<feature type="domain" description="DUF6777" evidence="3">
    <location>
        <begin position="94"/>
        <end position="255"/>
    </location>
</feature>
<organism evidence="4 5">
    <name type="scientific">Streptomyces hebeiensis</name>
    <dbReference type="NCBI Taxonomy" id="229486"/>
    <lineage>
        <taxon>Bacteria</taxon>
        <taxon>Bacillati</taxon>
        <taxon>Actinomycetota</taxon>
        <taxon>Actinomycetes</taxon>
        <taxon>Kitasatosporales</taxon>
        <taxon>Streptomycetaceae</taxon>
        <taxon>Streptomyces</taxon>
    </lineage>
</organism>
<keyword evidence="2" id="KW-0732">Signal</keyword>
<sequence length="344" mass="35317">MRSSIRRRHAALPALLAGVLVVAGCGGDDGAREATVDAKELYLQRATAREPAPFTPSTAADPPRPVPGPERSPARRGALESGGGATLPVRTARALPGSTPGLYAGVRSAATCDVERQIRYLTEEPVTARAFAEGAGITPAVLPGYLRGLTPVSLRADTRVTNHAFRGGTATAFQAVLQEGTAVMVDDRGLPRVRCACGSPLGRPVATRGQVRHKGGKWASYRPDRVVVVRPAPQAVTSLIIADLAGEAWIERRTGTDGESDAFPEAPPAYGPGADITDPSAVRPPGAPLPEAPPGTGRERPSAGDSSGDGPWTPGDPGSVELTGPQDDADLLEGPEPPLGAAGG</sequence>
<evidence type="ECO:0000259" key="3">
    <source>
        <dbReference type="Pfam" id="PF20568"/>
    </source>
</evidence>
<feature type="signal peptide" evidence="2">
    <location>
        <begin position="1"/>
        <end position="23"/>
    </location>
</feature>
<evidence type="ECO:0000313" key="4">
    <source>
        <dbReference type="EMBL" id="GAA1190788.1"/>
    </source>
</evidence>
<comment type="caution">
    <text evidence="4">The sequence shown here is derived from an EMBL/GenBank/DDBJ whole genome shotgun (WGS) entry which is preliminary data.</text>
</comment>
<proteinExistence type="predicted"/>
<dbReference type="Proteomes" id="UP001501371">
    <property type="component" value="Unassembled WGS sequence"/>
</dbReference>
<dbReference type="Pfam" id="PF20568">
    <property type="entry name" value="DUF6777"/>
    <property type="match status" value="1"/>
</dbReference>
<name>A0ABN1V2L2_9ACTN</name>
<dbReference type="PROSITE" id="PS51257">
    <property type="entry name" value="PROKAR_LIPOPROTEIN"/>
    <property type="match status" value="1"/>
</dbReference>
<evidence type="ECO:0000256" key="1">
    <source>
        <dbReference type="SAM" id="MobiDB-lite"/>
    </source>
</evidence>
<dbReference type="InterPro" id="IPR046704">
    <property type="entry name" value="DUF6777"/>
</dbReference>
<protein>
    <recommendedName>
        <fullName evidence="3">DUF6777 domain-containing protein</fullName>
    </recommendedName>
</protein>
<reference evidence="4 5" key="1">
    <citation type="journal article" date="2019" name="Int. J. Syst. Evol. Microbiol.">
        <title>The Global Catalogue of Microorganisms (GCM) 10K type strain sequencing project: providing services to taxonomists for standard genome sequencing and annotation.</title>
        <authorList>
            <consortium name="The Broad Institute Genomics Platform"/>
            <consortium name="The Broad Institute Genome Sequencing Center for Infectious Disease"/>
            <person name="Wu L."/>
            <person name="Ma J."/>
        </authorList>
    </citation>
    <scope>NUCLEOTIDE SEQUENCE [LARGE SCALE GENOMIC DNA]</scope>
    <source>
        <strain evidence="4 5">JCM 12696</strain>
    </source>
</reference>
<accession>A0ABN1V2L2</accession>
<dbReference type="EMBL" id="BAAAKV010000062">
    <property type="protein sequence ID" value="GAA1190788.1"/>
    <property type="molecule type" value="Genomic_DNA"/>
</dbReference>
<evidence type="ECO:0000256" key="2">
    <source>
        <dbReference type="SAM" id="SignalP"/>
    </source>
</evidence>